<feature type="transmembrane region" description="Helical" evidence="8">
    <location>
        <begin position="255"/>
        <end position="278"/>
    </location>
</feature>
<dbReference type="EMBL" id="CP002049">
    <property type="protein sequence ID" value="ADI13642.1"/>
    <property type="molecule type" value="Genomic_DNA"/>
</dbReference>
<dbReference type="STRING" id="649638.Trad_0505"/>
<keyword evidence="4" id="KW-0067">ATP-binding</keyword>
<dbReference type="SMART" id="SM00382">
    <property type="entry name" value="AAA"/>
    <property type="match status" value="1"/>
</dbReference>
<evidence type="ECO:0000256" key="5">
    <source>
        <dbReference type="ARBA" id="ARBA00022989"/>
    </source>
</evidence>
<dbReference type="PROSITE" id="PS50893">
    <property type="entry name" value="ABC_TRANSPORTER_2"/>
    <property type="match status" value="1"/>
</dbReference>
<accession>D7CSB0</accession>
<feature type="transmembrane region" description="Helical" evidence="8">
    <location>
        <begin position="171"/>
        <end position="188"/>
    </location>
</feature>
<dbReference type="InterPro" id="IPR039421">
    <property type="entry name" value="Type_1_exporter"/>
</dbReference>
<evidence type="ECO:0000256" key="2">
    <source>
        <dbReference type="ARBA" id="ARBA00022692"/>
    </source>
</evidence>
<evidence type="ECO:0000256" key="1">
    <source>
        <dbReference type="ARBA" id="ARBA00004651"/>
    </source>
</evidence>
<dbReference type="Proteomes" id="UP000000379">
    <property type="component" value="Chromosome"/>
</dbReference>
<feature type="transmembrane region" description="Helical" evidence="8">
    <location>
        <begin position="31"/>
        <end position="52"/>
    </location>
</feature>
<keyword evidence="3" id="KW-0547">Nucleotide-binding</keyword>
<evidence type="ECO:0000256" key="8">
    <source>
        <dbReference type="SAM" id="Phobius"/>
    </source>
</evidence>
<dbReference type="KEGG" id="tra:Trad_0505"/>
<feature type="region of interest" description="Disordered" evidence="7">
    <location>
        <begin position="599"/>
        <end position="623"/>
    </location>
</feature>
<dbReference type="GO" id="GO:0016887">
    <property type="term" value="F:ATP hydrolysis activity"/>
    <property type="evidence" value="ECO:0007669"/>
    <property type="project" value="InterPro"/>
</dbReference>
<dbReference type="HOGENOM" id="CLU_000604_84_9_0"/>
<evidence type="ECO:0000256" key="6">
    <source>
        <dbReference type="ARBA" id="ARBA00023136"/>
    </source>
</evidence>
<dbReference type="Pfam" id="PF00005">
    <property type="entry name" value="ABC_tran"/>
    <property type="match status" value="1"/>
</dbReference>
<evidence type="ECO:0000256" key="3">
    <source>
        <dbReference type="ARBA" id="ARBA00022741"/>
    </source>
</evidence>
<dbReference type="GO" id="GO:0005886">
    <property type="term" value="C:plasma membrane"/>
    <property type="evidence" value="ECO:0007669"/>
    <property type="project" value="UniProtKB-SubCell"/>
</dbReference>
<dbReference type="Pfam" id="PF00664">
    <property type="entry name" value="ABC_membrane"/>
    <property type="match status" value="1"/>
</dbReference>
<dbReference type="InterPro" id="IPR003593">
    <property type="entry name" value="AAA+_ATPase"/>
</dbReference>
<sequence length="623" mass="67320">MLPSAPTPKAPPLKRYGALLGRYLRPQGRKVALMATLLLASIGLQLVVPQILRFFIDTAEAGGALDALVRAALLFLGAALVNQLLSAAATYYAADVGWSATNAMRADLARHALGLDLSFHTARTPGEMIERIDGDVTALANFFSQFSVRVLGGALMLLGILVILWLEHAGVGLALTLFVGCVFGALYFTRNVAVAATRDEREASAQLFGFVEERLSGLDDLRANGGGAYTMHAFNRVAREFFYKGRRAWMKRSTIWMLSYGMFTLGDLITLGAAIYLYSTGAVTLGTAYLFFQYMLMLEAPVEEITQQMQELQKAGAGVARIDELFALRSELPRGRALPLPEGALGVSFERLSFAYGDARILDEVSFRLEPGKVLGLLGRTGSGKTTLTRLLLRHYDASAGSLRLGPLGGGVEVRDIDPDVLRRRIGLVTQEVQLFHASVRDNLTFFDPTVPDERITAVLHDLGLGSWLAGLENGLDTLLAAGGSGLSAGQAQLLAFARVFLTDPGLVILDEPSSRLDPATEALLERAVDRLLAGRTAIIIAHRLKTVRRADDILVLEGGRVLEHGPRARLARDPRSRFYRLLRAGGEGSGATLQASLTARDDPNELDDPFGAEFEGATKELA</sequence>
<dbReference type="SUPFAM" id="SSF52540">
    <property type="entry name" value="P-loop containing nucleoside triphosphate hydrolases"/>
    <property type="match status" value="1"/>
</dbReference>
<dbReference type="SUPFAM" id="SSF90123">
    <property type="entry name" value="ABC transporter transmembrane region"/>
    <property type="match status" value="1"/>
</dbReference>
<dbReference type="GO" id="GO:0005524">
    <property type="term" value="F:ATP binding"/>
    <property type="evidence" value="ECO:0007669"/>
    <property type="project" value="UniProtKB-KW"/>
</dbReference>
<evidence type="ECO:0000313" key="11">
    <source>
        <dbReference type="EMBL" id="ADI13642.1"/>
    </source>
</evidence>
<dbReference type="Gene3D" id="1.20.1560.10">
    <property type="entry name" value="ABC transporter type 1, transmembrane domain"/>
    <property type="match status" value="1"/>
</dbReference>
<feature type="domain" description="ABC transporter" evidence="9">
    <location>
        <begin position="347"/>
        <end position="584"/>
    </location>
</feature>
<comment type="subcellular location">
    <subcellularLocation>
        <location evidence="1">Cell membrane</location>
        <topology evidence="1">Multi-pass membrane protein</topology>
    </subcellularLocation>
</comment>
<feature type="transmembrane region" description="Helical" evidence="8">
    <location>
        <begin position="146"/>
        <end position="165"/>
    </location>
</feature>
<dbReference type="InterPro" id="IPR017871">
    <property type="entry name" value="ABC_transporter-like_CS"/>
</dbReference>
<reference evidence="11 12" key="2">
    <citation type="journal article" date="2011" name="Stand. Genomic Sci.">
        <title>Complete genome sequence of Truepera radiovictrix type strain (RQ-24).</title>
        <authorList>
            <person name="Ivanova N."/>
            <person name="Rohde C."/>
            <person name="Munk C."/>
            <person name="Nolan M."/>
            <person name="Lucas S."/>
            <person name="Del Rio T.G."/>
            <person name="Tice H."/>
            <person name="Deshpande S."/>
            <person name="Cheng J.F."/>
            <person name="Tapia R."/>
            <person name="Han C."/>
            <person name="Goodwin L."/>
            <person name="Pitluck S."/>
            <person name="Liolios K."/>
            <person name="Mavromatis K."/>
            <person name="Mikhailova N."/>
            <person name="Pati A."/>
            <person name="Chen A."/>
            <person name="Palaniappan K."/>
            <person name="Land M."/>
            <person name="Hauser L."/>
            <person name="Chang Y.J."/>
            <person name="Jeffries C.D."/>
            <person name="Brambilla E."/>
            <person name="Rohde M."/>
            <person name="Goker M."/>
            <person name="Tindall B.J."/>
            <person name="Woyke T."/>
            <person name="Bristow J."/>
            <person name="Eisen J.A."/>
            <person name="Markowitz V."/>
            <person name="Hugenholtz P."/>
            <person name="Kyrpides N.C."/>
            <person name="Klenk H.P."/>
            <person name="Lapidus A."/>
        </authorList>
    </citation>
    <scope>NUCLEOTIDE SEQUENCE [LARGE SCALE GENOMIC DNA]</scope>
    <source>
        <strain evidence="12">DSM 17093 / CIP 108686 / LMG 22925 / RQ-24</strain>
    </source>
</reference>
<gene>
    <name evidence="11" type="ordered locus">Trad_0505</name>
</gene>
<dbReference type="AlphaFoldDB" id="D7CSB0"/>
<dbReference type="PROSITE" id="PS00211">
    <property type="entry name" value="ABC_TRANSPORTER_1"/>
    <property type="match status" value="1"/>
</dbReference>
<evidence type="ECO:0000256" key="7">
    <source>
        <dbReference type="SAM" id="MobiDB-lite"/>
    </source>
</evidence>
<proteinExistence type="predicted"/>
<reference evidence="12" key="1">
    <citation type="submission" date="2010-05" db="EMBL/GenBank/DDBJ databases">
        <title>The complete genome of Truepera radiovictris DSM 17093.</title>
        <authorList>
            <consortium name="US DOE Joint Genome Institute (JGI-PGF)"/>
            <person name="Lucas S."/>
            <person name="Copeland A."/>
            <person name="Lapidus A."/>
            <person name="Glavina del Rio T."/>
            <person name="Dalin E."/>
            <person name="Tice H."/>
            <person name="Bruce D."/>
            <person name="Goodwin L."/>
            <person name="Pitluck S."/>
            <person name="Kyrpides N."/>
            <person name="Mavromatis K."/>
            <person name="Ovchinnikova G."/>
            <person name="Munk A.C."/>
            <person name="Detter J.C."/>
            <person name="Han C."/>
            <person name="Tapia R."/>
            <person name="Land M."/>
            <person name="Hauser L."/>
            <person name="Markowitz V."/>
            <person name="Cheng J.-F."/>
            <person name="Hugenholtz P."/>
            <person name="Woyke T."/>
            <person name="Wu D."/>
            <person name="Tindall B."/>
            <person name="Pomrenke H.G."/>
            <person name="Brambilla E."/>
            <person name="Klenk H.-P."/>
            <person name="Eisen J.A."/>
        </authorList>
    </citation>
    <scope>NUCLEOTIDE SEQUENCE [LARGE SCALE GENOMIC DNA]</scope>
    <source>
        <strain evidence="12">DSM 17093 / CIP 108686 / LMG 22925 / RQ-24</strain>
    </source>
</reference>
<evidence type="ECO:0000313" key="12">
    <source>
        <dbReference type="Proteomes" id="UP000000379"/>
    </source>
</evidence>
<dbReference type="InterPro" id="IPR011527">
    <property type="entry name" value="ABC1_TM_dom"/>
</dbReference>
<keyword evidence="5 8" id="KW-1133">Transmembrane helix</keyword>
<dbReference type="eggNOG" id="COG1132">
    <property type="taxonomic scope" value="Bacteria"/>
</dbReference>
<dbReference type="OrthoDB" id="9769895at2"/>
<dbReference type="PROSITE" id="PS50929">
    <property type="entry name" value="ABC_TM1F"/>
    <property type="match status" value="1"/>
</dbReference>
<organism evidence="11 12">
    <name type="scientific">Truepera radiovictrix (strain DSM 17093 / CIP 108686 / LMG 22925 / RQ-24)</name>
    <dbReference type="NCBI Taxonomy" id="649638"/>
    <lineage>
        <taxon>Bacteria</taxon>
        <taxon>Thermotogati</taxon>
        <taxon>Deinococcota</taxon>
        <taxon>Deinococci</taxon>
        <taxon>Trueperales</taxon>
        <taxon>Trueperaceae</taxon>
        <taxon>Truepera</taxon>
    </lineage>
</organism>
<dbReference type="GO" id="GO:0015421">
    <property type="term" value="F:ABC-type oligopeptide transporter activity"/>
    <property type="evidence" value="ECO:0007669"/>
    <property type="project" value="TreeGrafter"/>
</dbReference>
<feature type="transmembrane region" description="Helical" evidence="8">
    <location>
        <begin position="72"/>
        <end position="94"/>
    </location>
</feature>
<keyword evidence="6 8" id="KW-0472">Membrane</keyword>
<keyword evidence="2 8" id="KW-0812">Transmembrane</keyword>
<dbReference type="InterPro" id="IPR003439">
    <property type="entry name" value="ABC_transporter-like_ATP-bd"/>
</dbReference>
<evidence type="ECO:0000256" key="4">
    <source>
        <dbReference type="ARBA" id="ARBA00022840"/>
    </source>
</evidence>
<dbReference type="InterPro" id="IPR027417">
    <property type="entry name" value="P-loop_NTPase"/>
</dbReference>
<dbReference type="Gene3D" id="3.40.50.300">
    <property type="entry name" value="P-loop containing nucleotide triphosphate hydrolases"/>
    <property type="match status" value="1"/>
</dbReference>
<name>D7CSB0_TRURR</name>
<feature type="domain" description="ABC transmembrane type-1" evidence="10">
    <location>
        <begin position="32"/>
        <end position="314"/>
    </location>
</feature>
<protein>
    <submittedName>
        <fullName evidence="11">ABC transporter related protein</fullName>
    </submittedName>
</protein>
<keyword evidence="12" id="KW-1185">Reference proteome</keyword>
<dbReference type="CDD" id="cd07346">
    <property type="entry name" value="ABC_6TM_exporters"/>
    <property type="match status" value="1"/>
</dbReference>
<dbReference type="PANTHER" id="PTHR43394">
    <property type="entry name" value="ATP-DEPENDENT PERMEASE MDL1, MITOCHONDRIAL"/>
    <property type="match status" value="1"/>
</dbReference>
<dbReference type="InterPro" id="IPR036640">
    <property type="entry name" value="ABC1_TM_sf"/>
</dbReference>
<evidence type="ECO:0000259" key="9">
    <source>
        <dbReference type="PROSITE" id="PS50893"/>
    </source>
</evidence>
<dbReference type="RefSeq" id="WP_013177022.1">
    <property type="nucleotide sequence ID" value="NC_014221.1"/>
</dbReference>
<evidence type="ECO:0000259" key="10">
    <source>
        <dbReference type="PROSITE" id="PS50929"/>
    </source>
</evidence>
<dbReference type="PANTHER" id="PTHR43394:SF1">
    <property type="entry name" value="ATP-BINDING CASSETTE SUB-FAMILY B MEMBER 10, MITOCHONDRIAL"/>
    <property type="match status" value="1"/>
</dbReference>